<protein>
    <submittedName>
        <fullName evidence="3">Uncharacterized protein</fullName>
    </submittedName>
</protein>
<evidence type="ECO:0000313" key="3">
    <source>
        <dbReference type="EMBL" id="GBQ20911.1"/>
    </source>
</evidence>
<feature type="chain" id="PRO_5046494794" evidence="2">
    <location>
        <begin position="33"/>
        <end position="124"/>
    </location>
</feature>
<name>A0ABQ0P3Q9_9PROT</name>
<comment type="caution">
    <text evidence="3">The sequence shown here is derived from an EMBL/GenBank/DDBJ whole genome shotgun (WGS) entry which is preliminary data.</text>
</comment>
<dbReference type="Proteomes" id="UP001060895">
    <property type="component" value="Unassembled WGS sequence"/>
</dbReference>
<accession>A0ABQ0P3Q9</accession>
<proteinExistence type="predicted"/>
<dbReference type="EMBL" id="BAQP01000030">
    <property type="protein sequence ID" value="GBQ20911.1"/>
    <property type="molecule type" value="Genomic_DNA"/>
</dbReference>
<feature type="compositionally biased region" description="Basic and acidic residues" evidence="1">
    <location>
        <begin position="104"/>
        <end position="116"/>
    </location>
</feature>
<feature type="region of interest" description="Disordered" evidence="1">
    <location>
        <begin position="104"/>
        <end position="124"/>
    </location>
</feature>
<sequence>MGKIMRKIQTRGMVMLLSAGLLSGGLVAGAHAEPGGCLKYGAVGAVGGHLANHGVLGAAGGCVAGMYTRHEYRKGLREKAALYDKEHPVDPNLSMLERYRQRKTDEQKATLWDAEHPQATAAGH</sequence>
<evidence type="ECO:0000256" key="2">
    <source>
        <dbReference type="SAM" id="SignalP"/>
    </source>
</evidence>
<organism evidence="3 4">
    <name type="scientific">Gluconacetobacter sacchari DSM 12717</name>
    <dbReference type="NCBI Taxonomy" id="1307940"/>
    <lineage>
        <taxon>Bacteria</taxon>
        <taxon>Pseudomonadati</taxon>
        <taxon>Pseudomonadota</taxon>
        <taxon>Alphaproteobacteria</taxon>
        <taxon>Acetobacterales</taxon>
        <taxon>Acetobacteraceae</taxon>
        <taxon>Gluconacetobacter</taxon>
    </lineage>
</organism>
<reference evidence="3" key="1">
    <citation type="submission" date="2013-04" db="EMBL/GenBank/DDBJ databases">
        <title>The genome sequencing project of 58 acetic acid bacteria.</title>
        <authorList>
            <person name="Okamoto-Kainuma A."/>
            <person name="Ishikawa M."/>
            <person name="Umino S."/>
            <person name="Koizumi Y."/>
            <person name="Shiwa Y."/>
            <person name="Yoshikawa H."/>
            <person name="Matsutani M."/>
            <person name="Matsushita K."/>
        </authorList>
    </citation>
    <scope>NUCLEOTIDE SEQUENCE</scope>
    <source>
        <strain evidence="3">DSM 12717</strain>
    </source>
</reference>
<keyword evidence="2" id="KW-0732">Signal</keyword>
<feature type="signal peptide" evidence="2">
    <location>
        <begin position="1"/>
        <end position="32"/>
    </location>
</feature>
<dbReference type="RefSeq" id="WP_373320168.1">
    <property type="nucleotide sequence ID" value="NZ_BAQP01000030.1"/>
</dbReference>
<gene>
    <name evidence="3" type="ORF">AA12717_0710</name>
</gene>
<evidence type="ECO:0000256" key="1">
    <source>
        <dbReference type="SAM" id="MobiDB-lite"/>
    </source>
</evidence>
<evidence type="ECO:0000313" key="4">
    <source>
        <dbReference type="Proteomes" id="UP001060895"/>
    </source>
</evidence>
<keyword evidence="4" id="KW-1185">Reference proteome</keyword>